<evidence type="ECO:0000256" key="1">
    <source>
        <dbReference type="SAM" id="MobiDB-lite"/>
    </source>
</evidence>
<protein>
    <submittedName>
        <fullName evidence="2">Uncharacterized protein</fullName>
    </submittedName>
</protein>
<dbReference type="HOGENOM" id="CLU_1199668_0_0_1"/>
<gene>
    <name evidence="2" type="ORF">CERSUDRAFT_101301</name>
</gene>
<feature type="region of interest" description="Disordered" evidence="1">
    <location>
        <begin position="111"/>
        <end position="172"/>
    </location>
</feature>
<feature type="compositionally biased region" description="Low complexity" evidence="1">
    <location>
        <begin position="7"/>
        <end position="22"/>
    </location>
</feature>
<name>M2QES2_CERS8</name>
<dbReference type="AlphaFoldDB" id="M2QES2"/>
<dbReference type="EMBL" id="KB446075">
    <property type="protein sequence ID" value="EMD30500.1"/>
    <property type="molecule type" value="Genomic_DNA"/>
</dbReference>
<accession>M2QES2</accession>
<proteinExistence type="predicted"/>
<organism evidence="2 3">
    <name type="scientific">Ceriporiopsis subvermispora (strain B)</name>
    <name type="common">White-rot fungus</name>
    <name type="synonym">Gelatoporia subvermispora</name>
    <dbReference type="NCBI Taxonomy" id="914234"/>
    <lineage>
        <taxon>Eukaryota</taxon>
        <taxon>Fungi</taxon>
        <taxon>Dikarya</taxon>
        <taxon>Basidiomycota</taxon>
        <taxon>Agaricomycotina</taxon>
        <taxon>Agaricomycetes</taxon>
        <taxon>Polyporales</taxon>
        <taxon>Gelatoporiaceae</taxon>
        <taxon>Gelatoporia</taxon>
    </lineage>
</organism>
<feature type="region of interest" description="Disordered" evidence="1">
    <location>
        <begin position="1"/>
        <end position="31"/>
    </location>
</feature>
<sequence length="231" mass="25243">MSACKASLVRLRSSSLRSLGPPSRRPLPPPSLALDQHPRSLDLAPTVHPCAIVEVLLPLRAFCSPGPVSPSPSTFPPPPRDPPPALCAVSNLSPLPFTLTAPAPHIYRRHSTSTCTKQTRRRDQSVRAESMLSTPRKSTLRAQRSRMASFRSPLATDDHDAAQARSPTTHQRRGKFLRRTFLTGQRDSSQRFVVSSICSLSTGDRAQPTAPRCAPRRCCPNNACATLRTID</sequence>
<keyword evidence="3" id="KW-1185">Reference proteome</keyword>
<feature type="compositionally biased region" description="Polar residues" evidence="1">
    <location>
        <begin position="131"/>
        <end position="142"/>
    </location>
</feature>
<reference evidence="2 3" key="1">
    <citation type="journal article" date="2012" name="Proc. Natl. Acad. Sci. U.S.A.">
        <title>Comparative genomics of Ceriporiopsis subvermispora and Phanerochaete chrysosporium provide insight into selective ligninolysis.</title>
        <authorList>
            <person name="Fernandez-Fueyo E."/>
            <person name="Ruiz-Duenas F.J."/>
            <person name="Ferreira P."/>
            <person name="Floudas D."/>
            <person name="Hibbett D.S."/>
            <person name="Canessa P."/>
            <person name="Larrondo L.F."/>
            <person name="James T.Y."/>
            <person name="Seelenfreund D."/>
            <person name="Lobos S."/>
            <person name="Polanco R."/>
            <person name="Tello M."/>
            <person name="Honda Y."/>
            <person name="Watanabe T."/>
            <person name="Watanabe T."/>
            <person name="Ryu J.S."/>
            <person name="Kubicek C.P."/>
            <person name="Schmoll M."/>
            <person name="Gaskell J."/>
            <person name="Hammel K.E."/>
            <person name="St John F.J."/>
            <person name="Vanden Wymelenberg A."/>
            <person name="Sabat G."/>
            <person name="Splinter BonDurant S."/>
            <person name="Syed K."/>
            <person name="Yadav J.S."/>
            <person name="Doddapaneni H."/>
            <person name="Subramanian V."/>
            <person name="Lavin J.L."/>
            <person name="Oguiza J.A."/>
            <person name="Perez G."/>
            <person name="Pisabarro A.G."/>
            <person name="Ramirez L."/>
            <person name="Santoyo F."/>
            <person name="Master E."/>
            <person name="Coutinho P.M."/>
            <person name="Henrissat B."/>
            <person name="Lombard V."/>
            <person name="Magnuson J.K."/>
            <person name="Kuees U."/>
            <person name="Hori C."/>
            <person name="Igarashi K."/>
            <person name="Samejima M."/>
            <person name="Held B.W."/>
            <person name="Barry K.W."/>
            <person name="LaButti K.M."/>
            <person name="Lapidus A."/>
            <person name="Lindquist E.A."/>
            <person name="Lucas S.M."/>
            <person name="Riley R."/>
            <person name="Salamov A.A."/>
            <person name="Hoffmeister D."/>
            <person name="Schwenk D."/>
            <person name="Hadar Y."/>
            <person name="Yarden O."/>
            <person name="de Vries R.P."/>
            <person name="Wiebenga A."/>
            <person name="Stenlid J."/>
            <person name="Eastwood D."/>
            <person name="Grigoriev I.V."/>
            <person name="Berka R.M."/>
            <person name="Blanchette R.A."/>
            <person name="Kersten P."/>
            <person name="Martinez A.T."/>
            <person name="Vicuna R."/>
            <person name="Cullen D."/>
        </authorList>
    </citation>
    <scope>NUCLEOTIDE SEQUENCE [LARGE SCALE GENOMIC DNA]</scope>
    <source>
        <strain evidence="2 3">B</strain>
    </source>
</reference>
<evidence type="ECO:0000313" key="3">
    <source>
        <dbReference type="Proteomes" id="UP000016930"/>
    </source>
</evidence>
<dbReference type="Proteomes" id="UP000016930">
    <property type="component" value="Unassembled WGS sequence"/>
</dbReference>
<evidence type="ECO:0000313" key="2">
    <source>
        <dbReference type="EMBL" id="EMD30500.1"/>
    </source>
</evidence>